<feature type="binding site" evidence="3">
    <location>
        <position position="86"/>
    </location>
    <ligand>
        <name>ATP</name>
        <dbReference type="ChEBI" id="CHEBI:30616"/>
    </ligand>
</feature>
<comment type="caution">
    <text evidence="5">The sequence shown here is derived from an EMBL/GenBank/DDBJ whole genome shotgun (WGS) entry which is preliminary data.</text>
</comment>
<dbReference type="PANTHER" id="PTHR11807">
    <property type="entry name" value="ATPASES OF THE PP SUPERFAMILY-RELATED"/>
    <property type="match status" value="1"/>
</dbReference>
<comment type="pathway">
    <text evidence="2">tRNA modification; 5-methoxycarbonylmethyl-2-thiouridine-tRNA biosynthesis.</text>
</comment>
<dbReference type="GO" id="GO:0005524">
    <property type="term" value="F:ATP binding"/>
    <property type="evidence" value="ECO:0007669"/>
    <property type="project" value="UniProtKB-KW"/>
</dbReference>
<dbReference type="VEuPathDB" id="MicrosporidiaDB:M896_030480"/>
<dbReference type="OrthoDB" id="198857at2759"/>
<dbReference type="AlphaFoldDB" id="A0A0B2ULW3"/>
<accession>A0A0B2ULW3</accession>
<dbReference type="Gene3D" id="3.40.50.620">
    <property type="entry name" value="HUPs"/>
    <property type="match status" value="1"/>
</dbReference>
<evidence type="ECO:0000259" key="4">
    <source>
        <dbReference type="Pfam" id="PF01171"/>
    </source>
</evidence>
<dbReference type="PROSITE" id="PS01263">
    <property type="entry name" value="UPF0021"/>
    <property type="match status" value="1"/>
</dbReference>
<evidence type="ECO:0000256" key="3">
    <source>
        <dbReference type="PIRSR" id="PIRSR004976-51"/>
    </source>
</evidence>
<comment type="similarity">
    <text evidence="2">Belongs to the TtcA family. CTU1/NCS6/ATPBD3 subfamily.</text>
</comment>
<dbReference type="EC" id="2.7.7.-" evidence="2"/>
<dbReference type="EMBL" id="JOKQ01000003">
    <property type="protein sequence ID" value="KHN70062.1"/>
    <property type="molecule type" value="Genomic_DNA"/>
</dbReference>
<dbReference type="InterPro" id="IPR011063">
    <property type="entry name" value="TilS/TtcA_N"/>
</dbReference>
<gene>
    <name evidence="2" type="primary">NCS6</name>
    <name evidence="2" type="synonym">CTU1</name>
    <name evidence="5" type="ORF">M896_030480</name>
</gene>
<dbReference type="SUPFAM" id="SSF52402">
    <property type="entry name" value="Adenine nucleotide alpha hydrolases-like"/>
    <property type="match status" value="1"/>
</dbReference>
<dbReference type="InParanoid" id="A0A0B2ULW3"/>
<dbReference type="InterPro" id="IPR014729">
    <property type="entry name" value="Rossmann-like_a/b/a_fold"/>
</dbReference>
<dbReference type="Proteomes" id="UP000031056">
    <property type="component" value="Unassembled WGS sequence"/>
</dbReference>
<dbReference type="RefSeq" id="XP_014564104.1">
    <property type="nucleotide sequence ID" value="XM_014708618.1"/>
</dbReference>
<evidence type="ECO:0000256" key="1">
    <source>
        <dbReference type="ARBA" id="ARBA00022679"/>
    </source>
</evidence>
<keyword evidence="2" id="KW-0819">tRNA processing</keyword>
<dbReference type="GO" id="GO:0016779">
    <property type="term" value="F:nucleotidyltransferase activity"/>
    <property type="evidence" value="ECO:0007669"/>
    <property type="project" value="UniProtKB-UniRule"/>
</dbReference>
<dbReference type="InterPro" id="IPR020554">
    <property type="entry name" value="UPF0021_CS"/>
</dbReference>
<feature type="domain" description="tRNA(Ile)-lysidine/2-thiocytidine synthase N-terminal" evidence="4">
    <location>
        <begin position="51"/>
        <end position="249"/>
    </location>
</feature>
<dbReference type="UniPathway" id="UPA00988"/>
<protein>
    <recommendedName>
        <fullName evidence="2">Cytoplasmic tRNA 2-thiolation protein 1</fullName>
        <ecNumber evidence="2">2.7.7.-</ecNumber>
    </recommendedName>
    <alternativeName>
        <fullName evidence="2">Cytoplasmic tRNA adenylyltransferase 1</fullName>
    </alternativeName>
</protein>
<dbReference type="FunCoup" id="A0A0B2ULW3">
    <property type="interactions" value="60"/>
</dbReference>
<keyword evidence="5" id="KW-0378">Hydrolase</keyword>
<dbReference type="Pfam" id="PF01171">
    <property type="entry name" value="ATP_bind_3"/>
    <property type="match status" value="1"/>
</dbReference>
<dbReference type="GO" id="GO:0103016">
    <property type="term" value="F:tRNA-uridine 2-sulfurtransferase activity"/>
    <property type="evidence" value="ECO:0007669"/>
    <property type="project" value="EnsemblFungi"/>
</dbReference>
<keyword evidence="3" id="KW-0067">ATP-binding</keyword>
<feature type="binding site" evidence="3">
    <location>
        <position position="164"/>
    </location>
    <ligand>
        <name>ATP</name>
        <dbReference type="ChEBI" id="CHEBI:30616"/>
    </ligand>
</feature>
<feature type="binding site" evidence="3">
    <location>
        <position position="60"/>
    </location>
    <ligand>
        <name>ATP</name>
        <dbReference type="ChEBI" id="CHEBI:30616"/>
    </ligand>
</feature>
<feature type="binding site" evidence="3">
    <location>
        <begin position="54"/>
        <end position="56"/>
    </location>
    <ligand>
        <name>ATP</name>
        <dbReference type="ChEBI" id="CHEBI:30616"/>
    </ligand>
</feature>
<dbReference type="GO" id="GO:0005777">
    <property type="term" value="C:peroxisome"/>
    <property type="evidence" value="ECO:0007669"/>
    <property type="project" value="EnsemblFungi"/>
</dbReference>
<dbReference type="HAMAP" id="MF_03053">
    <property type="entry name" value="CTU1"/>
    <property type="match status" value="1"/>
</dbReference>
<dbReference type="GO" id="GO:0000049">
    <property type="term" value="F:tRNA binding"/>
    <property type="evidence" value="ECO:0007669"/>
    <property type="project" value="UniProtKB-UniRule"/>
</dbReference>
<evidence type="ECO:0000313" key="5">
    <source>
        <dbReference type="EMBL" id="KHN70062.1"/>
    </source>
</evidence>
<dbReference type="CDD" id="cd01713">
    <property type="entry name" value="CTU1-like"/>
    <property type="match status" value="1"/>
</dbReference>
<dbReference type="PANTHER" id="PTHR11807:SF12">
    <property type="entry name" value="CYTOPLASMIC TRNA 2-THIOLATION PROTEIN 1"/>
    <property type="match status" value="1"/>
</dbReference>
<keyword evidence="3" id="KW-0547">Nucleotide-binding</keyword>
<keyword evidence="1 2" id="KW-0808">Transferase</keyword>
<feature type="binding site" evidence="3">
    <location>
        <position position="169"/>
    </location>
    <ligand>
        <name>ATP</name>
        <dbReference type="ChEBI" id="CHEBI:30616"/>
    </ligand>
</feature>
<dbReference type="InterPro" id="IPR056369">
    <property type="entry name" value="CTU1-like_ATP-bd"/>
</dbReference>
<keyword evidence="2" id="KW-0820">tRNA-binding</keyword>
<dbReference type="GO" id="GO:0032447">
    <property type="term" value="P:protein urmylation"/>
    <property type="evidence" value="ECO:0007669"/>
    <property type="project" value="UniProtKB-UniRule"/>
</dbReference>
<dbReference type="GO" id="GO:0002144">
    <property type="term" value="C:cytosolic tRNA wobble base thiouridylase complex"/>
    <property type="evidence" value="ECO:0007669"/>
    <property type="project" value="EnsemblFungi"/>
</dbReference>
<keyword evidence="2" id="KW-0694">RNA-binding</keyword>
<proteinExistence type="inferred from homology"/>
<reference evidence="5 6" key="1">
    <citation type="journal article" date="2014" name="MBio">
        <title>The Ordospora colligata genome; evolution of extreme reduction in microsporidia and host-to-parasite horizontal gene transfer.</title>
        <authorList>
            <person name="Pombert J.-F."/>
            <person name="Haag K.L."/>
            <person name="Beidas S."/>
            <person name="Ebert D."/>
            <person name="Keeling P.J."/>
        </authorList>
    </citation>
    <scope>NUCLEOTIDE SEQUENCE [LARGE SCALE GENOMIC DNA]</scope>
    <source>
        <strain evidence="5 6">OC4</strain>
    </source>
</reference>
<dbReference type="GO" id="GO:0016787">
    <property type="term" value="F:hydrolase activity"/>
    <property type="evidence" value="ECO:0007669"/>
    <property type="project" value="UniProtKB-KW"/>
</dbReference>
<dbReference type="GeneID" id="26261332"/>
<dbReference type="PIRSF" id="PIRSF004976">
    <property type="entry name" value="ATPase_YdaO"/>
    <property type="match status" value="1"/>
</dbReference>
<dbReference type="InterPro" id="IPR000541">
    <property type="entry name" value="Ncs6/Tuc1/Ctu1"/>
</dbReference>
<dbReference type="InterPro" id="IPR035107">
    <property type="entry name" value="tRNA_thiolation_TtcA_Ctu1"/>
</dbReference>
<keyword evidence="6" id="KW-1185">Reference proteome</keyword>
<name>A0A0B2ULW3_9MICR</name>
<dbReference type="GO" id="GO:0005739">
    <property type="term" value="C:mitochondrion"/>
    <property type="evidence" value="ECO:0007669"/>
    <property type="project" value="TreeGrafter"/>
</dbReference>
<dbReference type="HOGENOM" id="CLU_026481_1_2_1"/>
<evidence type="ECO:0000313" key="6">
    <source>
        <dbReference type="Proteomes" id="UP000031056"/>
    </source>
</evidence>
<evidence type="ECO:0000256" key="2">
    <source>
        <dbReference type="HAMAP-Rule" id="MF_03053"/>
    </source>
</evidence>
<sequence length="314" mass="34980">MACERCGILKAVIVRPSDKSKICKMCFFEVFENEVHETVISSNMFSKGEKVGVGVSGGKDSTVLAYVLDLLNKKHEYGVELVLLSVDEGIAGYRDYSIEAVCKNRDDLGLKLKIVSFSDIFGVTMDKVVEKVGRRGSCTYCGVFRRKAIEQAAREMGVDAIATGHNADDMAETVLLNIVRGDISRLRRCTLEKTNAQDDGNGGVMSLPRIKPFKNSYQKEIVLYAFHKQLRYFSSECVYSPEASRGDLRELVKELEKINSKIIHNIIRSGEMLQSERSVSANPTPCIICLHPTSSEKNICNGCEFVRKLKENGI</sequence>
<dbReference type="GO" id="GO:0002143">
    <property type="term" value="P:tRNA wobble position uridine thiolation"/>
    <property type="evidence" value="ECO:0007669"/>
    <property type="project" value="EnsemblFungi"/>
</dbReference>
<keyword evidence="2" id="KW-0963">Cytoplasm</keyword>
<comment type="function">
    <text evidence="2">Plays a central role in 2-thiolation of mcm(5)S(2)U at tRNA wobble positions of tRNA(Lys), tRNA(Glu) and tRNA(Gln). Directly binds tRNAs and probably acts by catalyzing adenylation of tRNAs, an intermediate required for 2-thiolation. It is unclear whether it acts as a sulfurtransferase that transfers sulfur from thiocarboxylated URM1 onto the uridine of tRNAs at wobble position. Prior mcm(5) tRNA modification by the elongator complex is required for 2-thiolation. May also be involved in protein urmylation.</text>
</comment>
<comment type="subcellular location">
    <subcellularLocation>
        <location evidence="2">Cytoplasm</location>
    </subcellularLocation>
</comment>
<dbReference type="STRING" id="1354746.A0A0B2ULW3"/>
<organism evidence="5 6">
    <name type="scientific">Ordospora colligata OC4</name>
    <dbReference type="NCBI Taxonomy" id="1354746"/>
    <lineage>
        <taxon>Eukaryota</taxon>
        <taxon>Fungi</taxon>
        <taxon>Fungi incertae sedis</taxon>
        <taxon>Microsporidia</taxon>
        <taxon>Ordosporidae</taxon>
        <taxon>Ordospora</taxon>
    </lineage>
</organism>